<dbReference type="KEGG" id="mcw:A8L33_14285"/>
<dbReference type="AlphaFoldDB" id="A0A0M9VK65"/>
<dbReference type="EMBL" id="LAVO01000024">
    <property type="protein sequence ID" value="KOS09693.1"/>
    <property type="molecule type" value="Genomic_DNA"/>
</dbReference>
<evidence type="ECO:0000313" key="2">
    <source>
        <dbReference type="Proteomes" id="UP000037737"/>
    </source>
</evidence>
<proteinExistence type="predicted"/>
<dbReference type="PATRIC" id="fig|84292.3.peg.2955"/>
<reference evidence="1" key="1">
    <citation type="submission" date="2015-04" db="EMBL/GenBank/DDBJ databases">
        <title>Complete genome sequence of Microbacterium chocolatum SIT 101, a bacterium enantioselectively hydrolyzing mesomeric diesters.</title>
        <authorList>
            <person name="Li X."/>
            <person name="Xu Y."/>
        </authorList>
    </citation>
    <scope>NUCLEOTIDE SEQUENCE [LARGE SCALE GENOMIC DNA]</scope>
    <source>
        <strain evidence="1">SIT 101</strain>
    </source>
</reference>
<dbReference type="OrthoDB" id="5119388at2"/>
<name>A0A0M9VK65_9MICO</name>
<accession>A0A0M9VK65</accession>
<evidence type="ECO:0000313" key="1">
    <source>
        <dbReference type="EMBL" id="KOS09693.1"/>
    </source>
</evidence>
<dbReference type="Proteomes" id="UP000037737">
    <property type="component" value="Unassembled WGS sequence"/>
</dbReference>
<organism evidence="1 2">
    <name type="scientific">Microbacterium aurantiacum</name>
    <dbReference type="NCBI Taxonomy" id="162393"/>
    <lineage>
        <taxon>Bacteria</taxon>
        <taxon>Bacillati</taxon>
        <taxon>Actinomycetota</taxon>
        <taxon>Actinomycetes</taxon>
        <taxon>Micrococcales</taxon>
        <taxon>Microbacteriaceae</taxon>
        <taxon>Microbacterium</taxon>
    </lineage>
</organism>
<sequence>MSTVAISTITTVLSVYADEHTTNMRRLADRAMVLADHARHGYQLVSTGIIPGEEGTTIVDTLQKVEAGA</sequence>
<keyword evidence="2" id="KW-1185">Reference proteome</keyword>
<protein>
    <submittedName>
        <fullName evidence="1">Uncharacterized protein</fullName>
    </submittedName>
</protein>
<gene>
    <name evidence="1" type="ORF">XI38_14485</name>
</gene>
<comment type="caution">
    <text evidence="1">The sequence shown here is derived from an EMBL/GenBank/DDBJ whole genome shotgun (WGS) entry which is preliminary data.</text>
</comment>